<dbReference type="GO" id="GO:0016020">
    <property type="term" value="C:membrane"/>
    <property type="evidence" value="ECO:0007669"/>
    <property type="project" value="TreeGrafter"/>
</dbReference>
<evidence type="ECO:0000256" key="1">
    <source>
        <dbReference type="ARBA" id="ARBA00022801"/>
    </source>
</evidence>
<dbReference type="PANTHER" id="PTHR43798:SF31">
    <property type="entry name" value="AB HYDROLASE SUPERFAMILY PROTEIN YCLE"/>
    <property type="match status" value="1"/>
</dbReference>
<gene>
    <name evidence="3" type="primary">pip</name>
    <name evidence="3" type="ORF">Mpt1_c05180</name>
</gene>
<dbReference type="OrthoDB" id="7531at2157"/>
<sequence>MFVHVNGVEIYYEIDGDGSPIILLHGNGEHHRIFDRLVDDLKKNHKVFSMDTRGHGESEKVDSFHYSDMVEDVAAFIRELRIERPIVYGFSDGGIVGLMLASKYPDVLSGLIASGPNLTPKDVILKERLPMRIVNIFKRDPKVKMMIEEPNITDEDLMRIKIPVLITVAEKDIIPISHAEHIANTVGNGSLIIVPYEDHASYIVHSDRLFPLISDFVERVSVADRQI</sequence>
<dbReference type="PANTHER" id="PTHR43798">
    <property type="entry name" value="MONOACYLGLYCEROL LIPASE"/>
    <property type="match status" value="1"/>
</dbReference>
<evidence type="ECO:0000313" key="4">
    <source>
        <dbReference type="Proteomes" id="UP000030787"/>
    </source>
</evidence>
<evidence type="ECO:0000259" key="2">
    <source>
        <dbReference type="Pfam" id="PF00561"/>
    </source>
</evidence>
<organism evidence="3 4">
    <name type="scientific">Candidatus Methanoplasma termitum</name>
    <dbReference type="NCBI Taxonomy" id="1577791"/>
    <lineage>
        <taxon>Archaea</taxon>
        <taxon>Methanobacteriati</taxon>
        <taxon>Thermoplasmatota</taxon>
        <taxon>Thermoplasmata</taxon>
        <taxon>Methanomassiliicoccales</taxon>
        <taxon>Methanomassiliicoccaceae</taxon>
        <taxon>Candidatus Methanoplasma</taxon>
    </lineage>
</organism>
<keyword evidence="1 3" id="KW-0378">Hydrolase</keyword>
<dbReference type="InterPro" id="IPR050266">
    <property type="entry name" value="AB_hydrolase_sf"/>
</dbReference>
<dbReference type="AlphaFoldDB" id="A0A0A7LBF8"/>
<keyword evidence="3" id="KW-0031">Aminopeptidase</keyword>
<protein>
    <submittedName>
        <fullName evidence="3">Pip protein</fullName>
        <ecNumber evidence="3">3.4.11.5</ecNumber>
    </submittedName>
</protein>
<keyword evidence="3" id="KW-0645">Protease</keyword>
<proteinExistence type="predicted"/>
<accession>A0A0A7LBF8</accession>
<dbReference type="InterPro" id="IPR000073">
    <property type="entry name" value="AB_hydrolase_1"/>
</dbReference>
<name>A0A0A7LBF8_9ARCH</name>
<dbReference type="InterPro" id="IPR029058">
    <property type="entry name" value="AB_hydrolase_fold"/>
</dbReference>
<dbReference type="HOGENOM" id="CLU_020336_50_5_2"/>
<dbReference type="EMBL" id="CP010070">
    <property type="protein sequence ID" value="AIZ56409.1"/>
    <property type="molecule type" value="Genomic_DNA"/>
</dbReference>
<keyword evidence="4" id="KW-1185">Reference proteome</keyword>
<dbReference type="SUPFAM" id="SSF53474">
    <property type="entry name" value="alpha/beta-Hydrolases"/>
    <property type="match status" value="1"/>
</dbReference>
<dbReference type="GeneID" id="24818187"/>
<dbReference type="RefSeq" id="WP_048111809.1">
    <property type="nucleotide sequence ID" value="NZ_CP010070.1"/>
</dbReference>
<feature type="domain" description="AB hydrolase-1" evidence="2">
    <location>
        <begin position="20"/>
        <end position="122"/>
    </location>
</feature>
<dbReference type="Gene3D" id="3.40.50.1820">
    <property type="entry name" value="alpha/beta hydrolase"/>
    <property type="match status" value="1"/>
</dbReference>
<dbReference type="EC" id="3.4.11.5" evidence="3"/>
<reference evidence="3 4" key="1">
    <citation type="journal article" date="2014" name="Appl. Environ. Microbiol.">
        <title>Comparative Genome Analysis of 'Candidatus Methanoplasma termitum' Indicates a New Mode of Energy Metabolism in the Seventh Order of Methanogens.</title>
        <authorList>
            <person name="Lang K."/>
            <person name="Schuldes J."/>
            <person name="Klingl A."/>
            <person name="Poehlein A."/>
            <person name="Daniel R."/>
            <person name="Brune A."/>
        </authorList>
    </citation>
    <scope>NUCLEOTIDE SEQUENCE [LARGE SCALE GENOMIC DNA]</scope>
    <source>
        <strain evidence="4">Mpt1</strain>
    </source>
</reference>
<dbReference type="GO" id="GO:0004177">
    <property type="term" value="F:aminopeptidase activity"/>
    <property type="evidence" value="ECO:0007669"/>
    <property type="project" value="UniProtKB-KW"/>
</dbReference>
<dbReference type="Proteomes" id="UP000030787">
    <property type="component" value="Chromosome"/>
</dbReference>
<dbReference type="STRING" id="1577791.Mpt1_c05180"/>
<evidence type="ECO:0000313" key="3">
    <source>
        <dbReference type="EMBL" id="AIZ56409.1"/>
    </source>
</evidence>
<dbReference type="KEGG" id="mear:Mpt1_c05180"/>
<dbReference type="Pfam" id="PF00561">
    <property type="entry name" value="Abhydrolase_1"/>
    <property type="match status" value="1"/>
</dbReference>